<dbReference type="GO" id="GO:0006355">
    <property type="term" value="P:regulation of DNA-templated transcription"/>
    <property type="evidence" value="ECO:0007669"/>
    <property type="project" value="UniProtKB-ARBA"/>
</dbReference>
<name>A0AB40C9J4_DIOCR</name>
<evidence type="ECO:0000259" key="7">
    <source>
        <dbReference type="PROSITE" id="PS50090"/>
    </source>
</evidence>
<keyword evidence="8" id="KW-1185">Reference proteome</keyword>
<feature type="region of interest" description="Disordered" evidence="6">
    <location>
        <begin position="102"/>
        <end position="154"/>
    </location>
</feature>
<gene>
    <name evidence="9 10" type="primary">LOC120273486</name>
</gene>
<proteinExistence type="predicted"/>
<dbReference type="InterPro" id="IPR001005">
    <property type="entry name" value="SANT/Myb"/>
</dbReference>
<feature type="domain" description="Myb-like" evidence="7">
    <location>
        <begin position="7"/>
        <end position="63"/>
    </location>
</feature>
<evidence type="ECO:0000256" key="3">
    <source>
        <dbReference type="ARBA" id="ARBA00023125"/>
    </source>
</evidence>
<evidence type="ECO:0000313" key="9">
    <source>
        <dbReference type="RefSeq" id="XP_039136043.1"/>
    </source>
</evidence>
<keyword evidence="4" id="KW-0804">Transcription</keyword>
<feature type="compositionally biased region" description="Basic and acidic residues" evidence="6">
    <location>
        <begin position="120"/>
        <end position="140"/>
    </location>
</feature>
<reference evidence="9 10" key="1">
    <citation type="submission" date="2025-04" db="UniProtKB">
        <authorList>
            <consortium name="RefSeq"/>
        </authorList>
    </citation>
    <scope>IDENTIFICATION</scope>
</reference>
<feature type="compositionally biased region" description="Acidic residues" evidence="6">
    <location>
        <begin position="110"/>
        <end position="119"/>
    </location>
</feature>
<dbReference type="Pfam" id="PF13837">
    <property type="entry name" value="Myb_DNA-bind_4"/>
    <property type="match status" value="1"/>
</dbReference>
<evidence type="ECO:0000313" key="8">
    <source>
        <dbReference type="Proteomes" id="UP001515500"/>
    </source>
</evidence>
<dbReference type="RefSeq" id="XP_039136044.1">
    <property type="nucleotide sequence ID" value="XM_039280110.1"/>
</dbReference>
<dbReference type="RefSeq" id="XP_039136043.1">
    <property type="nucleotide sequence ID" value="XM_039280109.1"/>
</dbReference>
<evidence type="ECO:0000256" key="5">
    <source>
        <dbReference type="ARBA" id="ARBA00023242"/>
    </source>
</evidence>
<feature type="compositionally biased region" description="Basic residues" evidence="6">
    <location>
        <begin position="141"/>
        <end position="153"/>
    </location>
</feature>
<dbReference type="AlphaFoldDB" id="A0AB40C9J4"/>
<dbReference type="Proteomes" id="UP001515500">
    <property type="component" value="Chromosome 12"/>
</dbReference>
<dbReference type="FunFam" id="1.10.10.60:FF:000032">
    <property type="entry name" value="Zinc finger and SCAN domain-containing 20"/>
    <property type="match status" value="1"/>
</dbReference>
<evidence type="ECO:0000256" key="4">
    <source>
        <dbReference type="ARBA" id="ARBA00023163"/>
    </source>
</evidence>
<dbReference type="PROSITE" id="PS50090">
    <property type="entry name" value="MYB_LIKE"/>
    <property type="match status" value="1"/>
</dbReference>
<dbReference type="InterPro" id="IPR044822">
    <property type="entry name" value="Myb_DNA-bind_4"/>
</dbReference>
<evidence type="ECO:0000256" key="1">
    <source>
        <dbReference type="ARBA" id="ARBA00004123"/>
    </source>
</evidence>
<dbReference type="PANTHER" id="PTHR21654:SF66">
    <property type="entry name" value="TRIHELIX TRANSCRIPTION FACTOR GT-3B"/>
    <property type="match status" value="1"/>
</dbReference>
<dbReference type="PANTHER" id="PTHR21654">
    <property type="entry name" value="FI21293P1"/>
    <property type="match status" value="1"/>
</dbReference>
<dbReference type="GO" id="GO:0003677">
    <property type="term" value="F:DNA binding"/>
    <property type="evidence" value="ECO:0007669"/>
    <property type="project" value="UniProtKB-KW"/>
</dbReference>
<dbReference type="GeneID" id="120273486"/>
<evidence type="ECO:0000313" key="10">
    <source>
        <dbReference type="RefSeq" id="XP_039136044.1"/>
    </source>
</evidence>
<sequence length="246" mass="30619">MERVPQWSHEETLELLKIRAEMDKSFMETKRNKVLWETVSMRMRLLAFPRTAEQCKSKWKNLLTRFKGSEAMEGEVGRQFPFHEEMQRIFSERMMMRLDNHEGKGKEVVENESSDDDDHDHDHEEYYDQENENKKEEEEKKKKKKKRKKRRRKNGDDEVVEVLKEILRRQREMEERWMKELEEREEERRVWEEDWKRTMEELLVERMEMERRWREREEERKARDEAMADRRHSLLTAILTKLSEKL</sequence>
<dbReference type="SUPFAM" id="SSF46689">
    <property type="entry name" value="Homeodomain-like"/>
    <property type="match status" value="1"/>
</dbReference>
<dbReference type="SMART" id="SM00717">
    <property type="entry name" value="SANT"/>
    <property type="match status" value="1"/>
</dbReference>
<dbReference type="Gene3D" id="1.10.10.60">
    <property type="entry name" value="Homeodomain-like"/>
    <property type="match status" value="1"/>
</dbReference>
<dbReference type="CDD" id="cd12203">
    <property type="entry name" value="GT1"/>
    <property type="match status" value="1"/>
</dbReference>
<dbReference type="GO" id="GO:0005634">
    <property type="term" value="C:nucleus"/>
    <property type="evidence" value="ECO:0007669"/>
    <property type="project" value="UniProtKB-SubCell"/>
</dbReference>
<accession>A0AB40C9J4</accession>
<keyword evidence="3" id="KW-0238">DNA-binding</keyword>
<evidence type="ECO:0000256" key="6">
    <source>
        <dbReference type="SAM" id="MobiDB-lite"/>
    </source>
</evidence>
<comment type="subcellular location">
    <subcellularLocation>
        <location evidence="1">Nucleus</location>
    </subcellularLocation>
</comment>
<dbReference type="InterPro" id="IPR009057">
    <property type="entry name" value="Homeodomain-like_sf"/>
</dbReference>
<organism evidence="8 10">
    <name type="scientific">Dioscorea cayennensis subsp. rotundata</name>
    <name type="common">White Guinea yam</name>
    <name type="synonym">Dioscorea rotundata</name>
    <dbReference type="NCBI Taxonomy" id="55577"/>
    <lineage>
        <taxon>Eukaryota</taxon>
        <taxon>Viridiplantae</taxon>
        <taxon>Streptophyta</taxon>
        <taxon>Embryophyta</taxon>
        <taxon>Tracheophyta</taxon>
        <taxon>Spermatophyta</taxon>
        <taxon>Magnoliopsida</taxon>
        <taxon>Liliopsida</taxon>
        <taxon>Dioscoreales</taxon>
        <taxon>Dioscoreaceae</taxon>
        <taxon>Dioscorea</taxon>
    </lineage>
</organism>
<keyword evidence="2" id="KW-0805">Transcription regulation</keyword>
<keyword evidence="5" id="KW-0539">Nucleus</keyword>
<protein>
    <submittedName>
        <fullName evidence="9 10">Trihelix transcription factor GT-3b</fullName>
    </submittedName>
</protein>
<evidence type="ECO:0000256" key="2">
    <source>
        <dbReference type="ARBA" id="ARBA00023015"/>
    </source>
</evidence>